<dbReference type="OrthoDB" id="4074350at2759"/>
<feature type="domain" description="Peptidase A1" evidence="3">
    <location>
        <begin position="35"/>
        <end position="393"/>
    </location>
</feature>
<feature type="transmembrane region" description="Helical" evidence="2">
    <location>
        <begin position="437"/>
        <end position="459"/>
    </location>
</feature>
<dbReference type="SUPFAM" id="SSF50630">
    <property type="entry name" value="Acid proteases"/>
    <property type="match status" value="1"/>
</dbReference>
<evidence type="ECO:0000256" key="2">
    <source>
        <dbReference type="SAM" id="Phobius"/>
    </source>
</evidence>
<dbReference type="InterPro" id="IPR033121">
    <property type="entry name" value="PEPTIDASE_A1"/>
</dbReference>
<keyword evidence="2" id="KW-0812">Transmembrane</keyword>
<evidence type="ECO:0000256" key="1">
    <source>
        <dbReference type="SAM" id="MobiDB-lite"/>
    </source>
</evidence>
<keyword evidence="2" id="KW-1133">Transmembrane helix</keyword>
<dbReference type="Pfam" id="PF00026">
    <property type="entry name" value="Asp"/>
    <property type="match status" value="1"/>
</dbReference>
<feature type="region of interest" description="Disordered" evidence="1">
    <location>
        <begin position="467"/>
        <end position="676"/>
    </location>
</feature>
<reference evidence="5" key="1">
    <citation type="journal article" date="2020" name="Stud. Mycol.">
        <title>101 Dothideomycetes genomes: A test case for predicting lifestyles and emergence of pathogens.</title>
        <authorList>
            <person name="Haridas S."/>
            <person name="Albert R."/>
            <person name="Binder M."/>
            <person name="Bloem J."/>
            <person name="LaButti K."/>
            <person name="Salamov A."/>
            <person name="Andreopoulos B."/>
            <person name="Baker S."/>
            <person name="Barry K."/>
            <person name="Bills G."/>
            <person name="Bluhm B."/>
            <person name="Cannon C."/>
            <person name="Castanera R."/>
            <person name="Culley D."/>
            <person name="Daum C."/>
            <person name="Ezra D."/>
            <person name="Gonzalez J."/>
            <person name="Henrissat B."/>
            <person name="Kuo A."/>
            <person name="Liang C."/>
            <person name="Lipzen A."/>
            <person name="Lutzoni F."/>
            <person name="Magnuson J."/>
            <person name="Mondo S."/>
            <person name="Nolan M."/>
            <person name="Ohm R."/>
            <person name="Pangilinan J."/>
            <person name="Park H.-J."/>
            <person name="Ramirez L."/>
            <person name="Alfaro M."/>
            <person name="Sun H."/>
            <person name="Tritt A."/>
            <person name="Yoshinaga Y."/>
            <person name="Zwiers L.-H."/>
            <person name="Turgeon B."/>
            <person name="Goodwin S."/>
            <person name="Spatafora J."/>
            <person name="Crous P."/>
            <person name="Grigoriev I."/>
        </authorList>
    </citation>
    <scope>NUCLEOTIDE SEQUENCE [LARGE SCALE GENOMIC DNA]</scope>
    <source>
        <strain evidence="5">CBS 304.66</strain>
    </source>
</reference>
<dbReference type="GO" id="GO:0006508">
    <property type="term" value="P:proteolysis"/>
    <property type="evidence" value="ECO:0007669"/>
    <property type="project" value="UniProtKB-KW"/>
</dbReference>
<organism evidence="4 5">
    <name type="scientific">Lojkania enalia</name>
    <dbReference type="NCBI Taxonomy" id="147567"/>
    <lineage>
        <taxon>Eukaryota</taxon>
        <taxon>Fungi</taxon>
        <taxon>Dikarya</taxon>
        <taxon>Ascomycota</taxon>
        <taxon>Pezizomycotina</taxon>
        <taxon>Dothideomycetes</taxon>
        <taxon>Pleosporomycetidae</taxon>
        <taxon>Pleosporales</taxon>
        <taxon>Pleosporales incertae sedis</taxon>
        <taxon>Lojkania</taxon>
    </lineage>
</organism>
<keyword evidence="4" id="KW-0645">Protease</keyword>
<keyword evidence="4" id="KW-0378">Hydrolase</keyword>
<proteinExistence type="predicted"/>
<feature type="compositionally biased region" description="Polar residues" evidence="1">
    <location>
        <begin position="589"/>
        <end position="608"/>
    </location>
</feature>
<protein>
    <submittedName>
        <fullName evidence="4">Acid protease</fullName>
    </submittedName>
</protein>
<dbReference type="InterPro" id="IPR021109">
    <property type="entry name" value="Peptidase_aspartic_dom_sf"/>
</dbReference>
<name>A0A9P4JZU2_9PLEO</name>
<evidence type="ECO:0000313" key="5">
    <source>
        <dbReference type="Proteomes" id="UP000800093"/>
    </source>
</evidence>
<dbReference type="GO" id="GO:0008233">
    <property type="term" value="F:peptidase activity"/>
    <property type="evidence" value="ECO:0007669"/>
    <property type="project" value="UniProtKB-KW"/>
</dbReference>
<dbReference type="Proteomes" id="UP000800093">
    <property type="component" value="Unassembled WGS sequence"/>
</dbReference>
<feature type="compositionally biased region" description="Polar residues" evidence="1">
    <location>
        <begin position="640"/>
        <end position="654"/>
    </location>
</feature>
<evidence type="ECO:0000259" key="3">
    <source>
        <dbReference type="PROSITE" id="PS51767"/>
    </source>
</evidence>
<evidence type="ECO:0000313" key="4">
    <source>
        <dbReference type="EMBL" id="KAF2259386.1"/>
    </source>
</evidence>
<dbReference type="AlphaFoldDB" id="A0A9P4JZU2"/>
<comment type="caution">
    <text evidence="4">The sequence shown here is derived from an EMBL/GenBank/DDBJ whole genome shotgun (WGS) entry which is preliminary data.</text>
</comment>
<keyword evidence="2" id="KW-0472">Membrane</keyword>
<dbReference type="CDD" id="cd12087">
    <property type="entry name" value="TM_EGFR-like"/>
    <property type="match status" value="1"/>
</dbReference>
<feature type="compositionally biased region" description="Basic and acidic residues" evidence="1">
    <location>
        <begin position="609"/>
        <end position="629"/>
    </location>
</feature>
<accession>A0A9P4JZU2</accession>
<dbReference type="EMBL" id="ML986711">
    <property type="protein sequence ID" value="KAF2259386.1"/>
    <property type="molecule type" value="Genomic_DNA"/>
</dbReference>
<dbReference type="Gene3D" id="2.40.70.10">
    <property type="entry name" value="Acid Proteases"/>
    <property type="match status" value="2"/>
</dbReference>
<gene>
    <name evidence="4" type="ORF">CC78DRAFT_71187</name>
</gene>
<dbReference type="PROSITE" id="PS51767">
    <property type="entry name" value="PEPTIDASE_A1"/>
    <property type="match status" value="1"/>
</dbReference>
<sequence>MFLTTRDDSTNTTVIPAPFIFQPSTKWDGNDGKWSSFTINIGDDASGHGQNFRVLISTSFSPVLVPSQAEWCNFTCAANRGVEIFDQEQPRGFIPDSVKEKPNYHSLNNIPLPLTLDWWPEKDPNGTYYQANVGLGLSSKASYILEEQYVISYKSKDFFMGIFGLGNKAIQAGDNSKFPFLPNFADANNGSIIPSESYGYTAGAHYQNDGKGVLGSLVLGGFDQSRFSEQNTTISIANDASLLVGVQGIGYRPDPDIDPNEYSFPSGFLATIDSTLPYLWLPDEVCDQFAQRFRLTYDEDRNMYTVNDTAHNLLLNATFIIKIGKNTRNSDDATSIELPYAAFDLEADYPIFDAPTRYFPIKKSSTGVYVLGRTFLQEAYVIVDYERNEFKIARANWSDPMPESRIVSIFATDYVAPSPSATILPNGGEGGGISNGAIAGIVVGIVGAFVLGVLAFFLYRRNRDKRRGKKEKETINEIDTTKAGNEIKDHHELESEIGSPKGPGGFYAPEGDKFPPLEMSPNSTAAELYSPPPESMSQNGDYFSGKPRRRGATRESSANNTPGTPPLQELPGDDGQFVVGGQHFEPVLSPTQSPTHSRGPSDTSIQTNIDERIAASKEQSEAAPIDRRPSMHQRGPSDAPTIQSESTAVSNPTSEELNRWREEDEEGTRRERHISK</sequence>
<keyword evidence="5" id="KW-1185">Reference proteome</keyword>
<feature type="compositionally biased region" description="Basic and acidic residues" evidence="1">
    <location>
        <begin position="485"/>
        <end position="494"/>
    </location>
</feature>